<dbReference type="OrthoDB" id="9807744at2"/>
<accession>A0A3S0I5E2</accession>
<evidence type="ECO:0000256" key="1">
    <source>
        <dbReference type="SAM" id="Phobius"/>
    </source>
</evidence>
<protein>
    <recommendedName>
        <fullName evidence="4">DUF418 domain-containing protein</fullName>
    </recommendedName>
</protein>
<feature type="transmembrane region" description="Helical" evidence="1">
    <location>
        <begin position="79"/>
        <end position="100"/>
    </location>
</feature>
<dbReference type="Proteomes" id="UP000277766">
    <property type="component" value="Unassembled WGS sequence"/>
</dbReference>
<dbReference type="PANTHER" id="PTHR30590:SF2">
    <property type="entry name" value="INNER MEMBRANE PROTEIN"/>
    <property type="match status" value="1"/>
</dbReference>
<sequence length="215" mass="23759">MERPRVPAVDVPLYDSPMPRPVSLPAAALPTPQRLAILDVLRGAALTGIPVLNAPAILHLNFEPGEQTVSTQVQFWSDLLFRGHFFPLFALLFGAGFGIMMERAQQRGESGLAMFLRRLALLFGLGLLHSLLQSGEVLRFYALFGLLLIPCSYLPVPLIGLGAAVMTVLALWTSPILLTPAMFLLGLALQRLRAFEQPQRVRPVLRLCWRVLPRC</sequence>
<organism evidence="2 3">
    <name type="scientific">Deinococcus radiophilus</name>
    <dbReference type="NCBI Taxonomy" id="32062"/>
    <lineage>
        <taxon>Bacteria</taxon>
        <taxon>Thermotogati</taxon>
        <taxon>Deinococcota</taxon>
        <taxon>Deinococci</taxon>
        <taxon>Deinococcales</taxon>
        <taxon>Deinococcaceae</taxon>
        <taxon>Deinococcus</taxon>
    </lineage>
</organism>
<dbReference type="EMBL" id="RXPE01000033">
    <property type="protein sequence ID" value="RTR25254.1"/>
    <property type="molecule type" value="Genomic_DNA"/>
</dbReference>
<feature type="transmembrane region" description="Helical" evidence="1">
    <location>
        <begin position="112"/>
        <end position="132"/>
    </location>
</feature>
<keyword evidence="1" id="KW-1133">Transmembrane helix</keyword>
<comment type="caution">
    <text evidence="2">The sequence shown here is derived from an EMBL/GenBank/DDBJ whole genome shotgun (WGS) entry which is preliminary data.</text>
</comment>
<gene>
    <name evidence="2" type="ORF">EJ104_11660</name>
</gene>
<dbReference type="AlphaFoldDB" id="A0A3S0I5E2"/>
<name>A0A3S0I5E2_9DEIO</name>
<dbReference type="PANTHER" id="PTHR30590">
    <property type="entry name" value="INNER MEMBRANE PROTEIN"/>
    <property type="match status" value="1"/>
</dbReference>
<feature type="transmembrane region" description="Helical" evidence="1">
    <location>
        <begin position="138"/>
        <end position="156"/>
    </location>
</feature>
<evidence type="ECO:0008006" key="4">
    <source>
        <dbReference type="Google" id="ProtNLM"/>
    </source>
</evidence>
<evidence type="ECO:0000313" key="2">
    <source>
        <dbReference type="EMBL" id="RTR25254.1"/>
    </source>
</evidence>
<keyword evidence="3" id="KW-1185">Reference proteome</keyword>
<reference evidence="2 3" key="1">
    <citation type="submission" date="2018-12" db="EMBL/GenBank/DDBJ databases">
        <title>Deinococcus radiophilus ATCC 27603 genome sequencing and assembly.</title>
        <authorList>
            <person name="Maclea K.S."/>
            <person name="Maynard C.R."/>
        </authorList>
    </citation>
    <scope>NUCLEOTIDE SEQUENCE [LARGE SCALE GENOMIC DNA]</scope>
    <source>
        <strain evidence="2 3">ATCC 27603</strain>
    </source>
</reference>
<evidence type="ECO:0000313" key="3">
    <source>
        <dbReference type="Proteomes" id="UP000277766"/>
    </source>
</evidence>
<dbReference type="InterPro" id="IPR052529">
    <property type="entry name" value="Bact_Transport_Assoc"/>
</dbReference>
<feature type="transmembrane region" description="Helical" evidence="1">
    <location>
        <begin position="168"/>
        <end position="189"/>
    </location>
</feature>
<proteinExistence type="predicted"/>
<keyword evidence="1" id="KW-0812">Transmembrane</keyword>
<keyword evidence="1" id="KW-0472">Membrane</keyword>